<proteinExistence type="predicted"/>
<reference evidence="3" key="1">
    <citation type="journal article" date="2023" name="Commun. Biol.">
        <title>Genome analysis of Parmales, the sister group of diatoms, reveals the evolutionary specialization of diatoms from phago-mixotrophs to photoautotrophs.</title>
        <authorList>
            <person name="Ban H."/>
            <person name="Sato S."/>
            <person name="Yoshikawa S."/>
            <person name="Yamada K."/>
            <person name="Nakamura Y."/>
            <person name="Ichinomiya M."/>
            <person name="Sato N."/>
            <person name="Blanc-Mathieu R."/>
            <person name="Endo H."/>
            <person name="Kuwata A."/>
            <person name="Ogata H."/>
        </authorList>
    </citation>
    <scope>NUCLEOTIDE SEQUENCE [LARGE SCALE GENOMIC DNA]</scope>
    <source>
        <strain evidence="3">NIES 3699</strain>
    </source>
</reference>
<evidence type="ECO:0008006" key="4">
    <source>
        <dbReference type="Google" id="ProtNLM"/>
    </source>
</evidence>
<sequence>MLFILVPTLLLLLLRSNNESHATILRHVKHRENSEPQVFVYVNYGAGFPAWPTKLSLKTLRETGGWKGDVVVITDKEKEFSGENCDVVVVREAGKEIKGKLLDLLDKKYDNVVYLDSDIIVSAPFTLPGNPSFKSVFHDLSDAIHQISAGESQVAMFKDSAGHMVGWCSGCDVWHTGVIALKRSRSEALLKDWHDEILERKERGEGVGGLGAGGGAVAVSDQAAMDSVLNSNARYKVTVLPYKRLMFMKDTLRLAKDQLSPEADVSLEHYTGLQEAVAGEGAGSGALLYDYRSIMFSRHNIDIGNWVGDVGGRDNETVGGG</sequence>
<keyword evidence="1" id="KW-0732">Signal</keyword>
<dbReference type="Proteomes" id="UP001165160">
    <property type="component" value="Unassembled WGS sequence"/>
</dbReference>
<keyword evidence="3" id="KW-1185">Reference proteome</keyword>
<organism evidence="2 3">
    <name type="scientific">Triparma verrucosa</name>
    <dbReference type="NCBI Taxonomy" id="1606542"/>
    <lineage>
        <taxon>Eukaryota</taxon>
        <taxon>Sar</taxon>
        <taxon>Stramenopiles</taxon>
        <taxon>Ochrophyta</taxon>
        <taxon>Bolidophyceae</taxon>
        <taxon>Parmales</taxon>
        <taxon>Triparmaceae</taxon>
        <taxon>Triparma</taxon>
    </lineage>
</organism>
<name>A0A9W7BTF1_9STRA</name>
<evidence type="ECO:0000313" key="2">
    <source>
        <dbReference type="EMBL" id="GMH92423.1"/>
    </source>
</evidence>
<dbReference type="EMBL" id="BRXX01000128">
    <property type="protein sequence ID" value="GMH92423.1"/>
    <property type="molecule type" value="Genomic_DNA"/>
</dbReference>
<feature type="signal peptide" evidence="1">
    <location>
        <begin position="1"/>
        <end position="22"/>
    </location>
</feature>
<evidence type="ECO:0000313" key="3">
    <source>
        <dbReference type="Proteomes" id="UP001165160"/>
    </source>
</evidence>
<evidence type="ECO:0000256" key="1">
    <source>
        <dbReference type="SAM" id="SignalP"/>
    </source>
</evidence>
<dbReference type="SUPFAM" id="SSF53448">
    <property type="entry name" value="Nucleotide-diphospho-sugar transferases"/>
    <property type="match status" value="1"/>
</dbReference>
<dbReference type="AlphaFoldDB" id="A0A9W7BTF1"/>
<gene>
    <name evidence="2" type="ORF">TrVE_jg3640</name>
</gene>
<dbReference type="InterPro" id="IPR029044">
    <property type="entry name" value="Nucleotide-diphossugar_trans"/>
</dbReference>
<protein>
    <recommendedName>
        <fullName evidence="4">Nucleotide-diphospho-sugar transferase domain-containing protein</fullName>
    </recommendedName>
</protein>
<comment type="caution">
    <text evidence="2">The sequence shown here is derived from an EMBL/GenBank/DDBJ whole genome shotgun (WGS) entry which is preliminary data.</text>
</comment>
<feature type="chain" id="PRO_5040801956" description="Nucleotide-diphospho-sugar transferase domain-containing protein" evidence="1">
    <location>
        <begin position="23"/>
        <end position="321"/>
    </location>
</feature>
<accession>A0A9W7BTF1</accession>